<evidence type="ECO:0000256" key="3">
    <source>
        <dbReference type="ARBA" id="ARBA00022490"/>
    </source>
</evidence>
<organism evidence="13 14">
    <name type="scientific">Buchnera aphidicola</name>
    <name type="common">Nipponaphis monzeni</name>
    <dbReference type="NCBI Taxonomy" id="2495405"/>
    <lineage>
        <taxon>Bacteria</taxon>
        <taxon>Pseudomonadati</taxon>
        <taxon>Pseudomonadota</taxon>
        <taxon>Gammaproteobacteria</taxon>
        <taxon>Enterobacterales</taxon>
        <taxon>Erwiniaceae</taxon>
        <taxon>Buchnera</taxon>
    </lineage>
</organism>
<dbReference type="RefSeq" id="WP_158344960.1">
    <property type="nucleotide sequence ID" value="NZ_AP019379.1"/>
</dbReference>
<comment type="similarity">
    <text evidence="10">Belongs to the class-I aminoacyl-tRNA synthetase family. ValS type 1 subfamily.</text>
</comment>
<dbReference type="SUPFAM" id="SSF52374">
    <property type="entry name" value="Nucleotidylyl transferase"/>
    <property type="match status" value="1"/>
</dbReference>
<dbReference type="Gene3D" id="1.10.730.10">
    <property type="entry name" value="Isoleucyl-tRNA Synthetase, Domain 1"/>
    <property type="match status" value="1"/>
</dbReference>
<evidence type="ECO:0000256" key="6">
    <source>
        <dbReference type="ARBA" id="ARBA00022840"/>
    </source>
</evidence>
<dbReference type="GO" id="GO:0005829">
    <property type="term" value="C:cytosol"/>
    <property type="evidence" value="ECO:0007669"/>
    <property type="project" value="TreeGrafter"/>
</dbReference>
<keyword evidence="3 10" id="KW-0963">Cytoplasm</keyword>
<evidence type="ECO:0000256" key="8">
    <source>
        <dbReference type="ARBA" id="ARBA00023146"/>
    </source>
</evidence>
<dbReference type="GO" id="GO:0004832">
    <property type="term" value="F:valine-tRNA ligase activity"/>
    <property type="evidence" value="ECO:0007669"/>
    <property type="project" value="UniProtKB-UniRule"/>
</dbReference>
<dbReference type="FunFam" id="3.40.50.620:FF:000032">
    <property type="entry name" value="Valine--tRNA ligase"/>
    <property type="match status" value="1"/>
</dbReference>
<evidence type="ECO:0000256" key="7">
    <source>
        <dbReference type="ARBA" id="ARBA00022917"/>
    </source>
</evidence>
<comment type="catalytic activity">
    <reaction evidence="9 10">
        <text>tRNA(Val) + L-valine + ATP = L-valyl-tRNA(Val) + AMP + diphosphate</text>
        <dbReference type="Rhea" id="RHEA:10704"/>
        <dbReference type="Rhea" id="RHEA-COMP:9672"/>
        <dbReference type="Rhea" id="RHEA-COMP:9708"/>
        <dbReference type="ChEBI" id="CHEBI:30616"/>
        <dbReference type="ChEBI" id="CHEBI:33019"/>
        <dbReference type="ChEBI" id="CHEBI:57762"/>
        <dbReference type="ChEBI" id="CHEBI:78442"/>
        <dbReference type="ChEBI" id="CHEBI:78537"/>
        <dbReference type="ChEBI" id="CHEBI:456215"/>
        <dbReference type="EC" id="6.1.1.9"/>
    </reaction>
</comment>
<dbReference type="PANTHER" id="PTHR11946">
    <property type="entry name" value="VALYL-TRNA SYNTHETASES"/>
    <property type="match status" value="1"/>
</dbReference>
<gene>
    <name evidence="10 13" type="primary">valS</name>
    <name evidence="13" type="ORF">BUCNMO_284</name>
</gene>
<dbReference type="PRINTS" id="PR00986">
    <property type="entry name" value="TRNASYNTHVAL"/>
</dbReference>
<dbReference type="Gene3D" id="3.40.50.620">
    <property type="entry name" value="HUPs"/>
    <property type="match status" value="2"/>
</dbReference>
<dbReference type="InterPro" id="IPR010978">
    <property type="entry name" value="tRNA-bd_arm"/>
</dbReference>
<evidence type="ECO:0000259" key="11">
    <source>
        <dbReference type="Pfam" id="PF00133"/>
    </source>
</evidence>
<feature type="short sequence motif" description="'KMSKS' region" evidence="10">
    <location>
        <begin position="549"/>
        <end position="553"/>
    </location>
</feature>
<accession>A0A455TAE1</accession>
<dbReference type="InterPro" id="IPR009008">
    <property type="entry name" value="Val/Leu/Ile-tRNA-synth_edit"/>
</dbReference>
<dbReference type="SUPFAM" id="SSF47323">
    <property type="entry name" value="Anticodon-binding domain of a subclass of class I aminoacyl-tRNA synthetases"/>
    <property type="match status" value="1"/>
</dbReference>
<dbReference type="Pfam" id="PF08264">
    <property type="entry name" value="Anticodon_1"/>
    <property type="match status" value="1"/>
</dbReference>
<keyword evidence="5 10" id="KW-0547">Nucleotide-binding</keyword>
<dbReference type="InterPro" id="IPR033705">
    <property type="entry name" value="Anticodon_Ia_Val"/>
</dbReference>
<evidence type="ECO:0000256" key="2">
    <source>
        <dbReference type="ARBA" id="ARBA00011245"/>
    </source>
</evidence>
<dbReference type="InterPro" id="IPR014729">
    <property type="entry name" value="Rossmann-like_a/b/a_fold"/>
</dbReference>
<evidence type="ECO:0000256" key="5">
    <source>
        <dbReference type="ARBA" id="ARBA00022741"/>
    </source>
</evidence>
<sequence>MKKIYDPKNIETVLYNKWEKYGLFKFQDNLNKKYFCIVMPPPNITGNLHMGHAFQQTIMDILIRYNRMQGKNTLWQVGTDHAGIATQMIVERKIMLEENKTRDYYSRKDFVQKIWDWKNEINNKITNQIRRLGSSVDWDRELFTLDPNITKAVQKAFICLYKENLIYRKKTLVNWDSKLKTVISDLEIEHRSKKGNIWYIKYPFANDNKQHIIVATTRPETIFADVAVAVNPKDSRYAKLIGKKVLVPLINRVIDIITDNDIDMKKGTGCVKVTPAHNFTDYEIGLKHKLSMINIFTEDGKICANPKIFDYQSNEITSERIVIPSNLHNLDRFVARKIVISLLNDLHLIKYTFKHTSIIPYGDRTNEVIEPRLTNQWFLKVKKLANTATAAVHYNTIKIIPKQYRNMYFSWMSNIKDWCISRQLWWGHRIPVWFDSKNTIYVGKNELDIRKKFSILKNVTLVQEPDVLDTWFSSALWICTSLGWPNQKKFFKKFYPTNVLVSGFDIIFFWIARIIMLSMHFIKDKKGKPIVPFKKVYITGLIKDESGQKMSKSKGNIIDPIDVIDGISLKNLLEKRTTNMMQIKLKKQIIKKTKKEFPKGIEPIGTDALRFTFTSLASTSRDIYWDMDRLKGYRNFCNKLWNAGRFVLITIKHNTSLINIEINNLSFSNQWILIKLNNVIKSYRKSLDSYRFDLASNIMFNFVKNTFCDWYLEFSKISLNKEKKLIFNETKSVLVTVLEKILLLMHPIIPFITEFIWKKIQCLKKNKNISIMLEKFPKYKINYVDNQHIIINDMKWLQKIIIGLRKLKLELNASNLECVSIFFVKLSSYNQLIIQNHKFYLKQITKFNNIEVMYTNVVNFNSIVRIINNIEILISIKTNVNKKLELQIIIKKINKIKTSVNQITIKLLNKNFLQKAPNNIVMLEKKRLISYKITLNKLLLKQKNILKY</sequence>
<evidence type="ECO:0000256" key="9">
    <source>
        <dbReference type="ARBA" id="ARBA00047552"/>
    </source>
</evidence>
<dbReference type="InterPro" id="IPR037118">
    <property type="entry name" value="Val-tRNA_synth_C_sf"/>
</dbReference>
<dbReference type="SUPFAM" id="SSF46589">
    <property type="entry name" value="tRNA-binding arm"/>
    <property type="match status" value="1"/>
</dbReference>
<keyword evidence="14" id="KW-1185">Reference proteome</keyword>
<keyword evidence="4 10" id="KW-0436">Ligase</keyword>
<dbReference type="EC" id="6.1.1.9" evidence="10"/>
<evidence type="ECO:0000313" key="13">
    <source>
        <dbReference type="EMBL" id="BBI01289.1"/>
    </source>
</evidence>
<dbReference type="InterPro" id="IPR001412">
    <property type="entry name" value="aa-tRNA-synth_I_CS"/>
</dbReference>
<dbReference type="SUPFAM" id="SSF50677">
    <property type="entry name" value="ValRS/IleRS/LeuRS editing domain"/>
    <property type="match status" value="1"/>
</dbReference>
<dbReference type="Proteomes" id="UP000317544">
    <property type="component" value="Chromosome"/>
</dbReference>
<dbReference type="CDD" id="cd07962">
    <property type="entry name" value="Anticodon_Ia_Val"/>
    <property type="match status" value="1"/>
</dbReference>
<feature type="domain" description="Aminoacyl-tRNA synthetase class Ia" evidence="11">
    <location>
        <begin position="14"/>
        <end position="626"/>
    </location>
</feature>
<evidence type="ECO:0000256" key="4">
    <source>
        <dbReference type="ARBA" id="ARBA00022598"/>
    </source>
</evidence>
<dbReference type="Gene3D" id="3.90.740.10">
    <property type="entry name" value="Valyl/Leucyl/Isoleucyl-tRNA synthetase, editing domain"/>
    <property type="match status" value="1"/>
</dbReference>
<feature type="binding site" evidence="10">
    <location>
        <position position="552"/>
    </location>
    <ligand>
        <name>ATP</name>
        <dbReference type="ChEBI" id="CHEBI:30616"/>
    </ligand>
</feature>
<dbReference type="InterPro" id="IPR013155">
    <property type="entry name" value="M/V/L/I-tRNA-synth_anticd-bd"/>
</dbReference>
<comment type="domain">
    <text evidence="10">The C-terminal coiled-coil domain is crucial for aminoacylation activity.</text>
</comment>
<name>A0A455TAE1_9GAMM</name>
<dbReference type="EMBL" id="AP019379">
    <property type="protein sequence ID" value="BBI01289.1"/>
    <property type="molecule type" value="Genomic_DNA"/>
</dbReference>
<dbReference type="InterPro" id="IPR002303">
    <property type="entry name" value="Valyl-tRNA_ligase"/>
</dbReference>
<dbReference type="AlphaFoldDB" id="A0A455TAE1"/>
<keyword evidence="6 10" id="KW-0067">ATP-binding</keyword>
<reference evidence="13 14" key="1">
    <citation type="journal article" date="2019" name="Proc. Natl. Acad. Sci. U.S.A.">
        <title>Exaggeration and cooption of innate immunity for social defense.</title>
        <authorList>
            <person name="Kutsukake M."/>
            <person name="Moriyama M."/>
            <person name="Shigenobu S."/>
            <person name="Meng X.-Y."/>
            <person name="Nikoh N."/>
            <person name="Noda C."/>
            <person name="Kobayashi S."/>
            <person name="Fukatsu T."/>
        </authorList>
    </citation>
    <scope>NUCLEOTIDE SEQUENCE [LARGE SCALE GENOMIC DNA]</scope>
    <source>
        <strain evidence="13 14">Nmo</strain>
    </source>
</reference>
<dbReference type="CDD" id="cd00817">
    <property type="entry name" value="ValRS_core"/>
    <property type="match status" value="1"/>
</dbReference>
<feature type="short sequence motif" description="'HIGH' region" evidence="10">
    <location>
        <begin position="42"/>
        <end position="52"/>
    </location>
</feature>
<dbReference type="HAMAP" id="MF_02004">
    <property type="entry name" value="Val_tRNA_synth_type1"/>
    <property type="match status" value="1"/>
</dbReference>
<evidence type="ECO:0000313" key="14">
    <source>
        <dbReference type="Proteomes" id="UP000317544"/>
    </source>
</evidence>
<comment type="subunit">
    <text evidence="2 10">Monomer.</text>
</comment>
<evidence type="ECO:0000256" key="10">
    <source>
        <dbReference type="HAMAP-Rule" id="MF_02004"/>
    </source>
</evidence>
<dbReference type="NCBIfam" id="TIGR00422">
    <property type="entry name" value="valS"/>
    <property type="match status" value="1"/>
</dbReference>
<keyword evidence="8 10" id="KW-0030">Aminoacyl-tRNA synthetase</keyword>
<keyword evidence="7 10" id="KW-0648">Protein biosynthesis</keyword>
<dbReference type="GO" id="GO:0002161">
    <property type="term" value="F:aminoacyl-tRNA deacylase activity"/>
    <property type="evidence" value="ECO:0007669"/>
    <property type="project" value="InterPro"/>
</dbReference>
<evidence type="ECO:0000259" key="12">
    <source>
        <dbReference type="Pfam" id="PF08264"/>
    </source>
</evidence>
<comment type="subcellular location">
    <subcellularLocation>
        <location evidence="1 10">Cytoplasm</location>
    </subcellularLocation>
</comment>
<dbReference type="InterPro" id="IPR009080">
    <property type="entry name" value="tRNAsynth_Ia_anticodon-bd"/>
</dbReference>
<dbReference type="PROSITE" id="PS00178">
    <property type="entry name" value="AA_TRNA_LIGASE_I"/>
    <property type="match status" value="1"/>
</dbReference>
<dbReference type="GO" id="GO:0006438">
    <property type="term" value="P:valyl-tRNA aminoacylation"/>
    <property type="evidence" value="ECO:0007669"/>
    <property type="project" value="UniProtKB-UniRule"/>
</dbReference>
<comment type="domain">
    <text evidence="10">ValRS has two distinct active sites: one for aminoacylation and one for editing. The misactivated threonine is translocated from the active site to the editing site.</text>
</comment>
<comment type="function">
    <text evidence="10">Catalyzes the attachment of valine to tRNA(Val). As ValRS can inadvertently accommodate and process structurally similar amino acids such as threonine, to avoid such errors, it has a 'posttransfer' editing activity that hydrolyzes mischarged Thr-tRNA(Val) in a tRNA-dependent manner.</text>
</comment>
<dbReference type="InterPro" id="IPR002300">
    <property type="entry name" value="aa-tRNA-synth_Ia"/>
</dbReference>
<keyword evidence="10" id="KW-0175">Coiled coil</keyword>
<protein>
    <recommendedName>
        <fullName evidence="10">Valine--tRNA ligase</fullName>
        <ecNumber evidence="10">6.1.1.9</ecNumber>
    </recommendedName>
    <alternativeName>
        <fullName evidence="10">Valyl-tRNA synthetase</fullName>
        <shortName evidence="10">ValRS</shortName>
    </alternativeName>
</protein>
<dbReference type="OrthoDB" id="9810365at2"/>
<dbReference type="GO" id="GO:0005524">
    <property type="term" value="F:ATP binding"/>
    <property type="evidence" value="ECO:0007669"/>
    <property type="project" value="UniProtKB-UniRule"/>
</dbReference>
<feature type="domain" description="Methionyl/Valyl/Leucyl/Isoleucyl-tRNA synthetase anticodon-binding" evidence="12">
    <location>
        <begin position="669"/>
        <end position="814"/>
    </location>
</feature>
<evidence type="ECO:0000256" key="1">
    <source>
        <dbReference type="ARBA" id="ARBA00004496"/>
    </source>
</evidence>
<dbReference type="Gene3D" id="1.10.287.380">
    <property type="entry name" value="Valyl-tRNA synthetase, C-terminal domain"/>
    <property type="match status" value="1"/>
</dbReference>
<dbReference type="Pfam" id="PF00133">
    <property type="entry name" value="tRNA-synt_1"/>
    <property type="match status" value="1"/>
</dbReference>
<proteinExistence type="inferred from homology"/>
<dbReference type="PANTHER" id="PTHR11946:SF93">
    <property type="entry name" value="VALINE--TRNA LIGASE, CHLOROPLASTIC_MITOCHONDRIAL 2"/>
    <property type="match status" value="1"/>
</dbReference>
<dbReference type="NCBIfam" id="NF004349">
    <property type="entry name" value="PRK05729.1"/>
    <property type="match status" value="1"/>
</dbReference>